<name>A0A5D0CPI2_9BACL</name>
<reference evidence="1 2" key="1">
    <citation type="submission" date="2019-08" db="EMBL/GenBank/DDBJ databases">
        <title>Genome sequencing of Paenibacillus faecis DSM 23593(T).</title>
        <authorList>
            <person name="Kook J.-K."/>
            <person name="Park S.-N."/>
            <person name="Lim Y.K."/>
        </authorList>
    </citation>
    <scope>NUCLEOTIDE SEQUENCE [LARGE SCALE GENOMIC DNA]</scope>
    <source>
        <strain evidence="1 2">DSM 23593</strain>
    </source>
</reference>
<organism evidence="1 2">
    <name type="scientific">Paenibacillus faecis</name>
    <dbReference type="NCBI Taxonomy" id="862114"/>
    <lineage>
        <taxon>Bacteria</taxon>
        <taxon>Bacillati</taxon>
        <taxon>Bacillota</taxon>
        <taxon>Bacilli</taxon>
        <taxon>Bacillales</taxon>
        <taxon>Paenibacillaceae</taxon>
        <taxon>Paenibacillus</taxon>
    </lineage>
</organism>
<proteinExistence type="predicted"/>
<sequence length="357" mass="42111">MKNVFSRLFRVLNSSSGHPHEDFLTEVFAELLCDQEMMIDFLGNVLEIPVQEVKYSSIQTQVTFPALPHHQMDSRPDMVIRFYEGQESYVLFIESKLGSPEGTDQLSRYADHLGVLTNQGTNCYLIYLTQYFDEKDVSLILANQKNVVFRQKRWFQIFKWVKQLEAKNIYASKVLDYMEEIGLEDNRQFTPVDVYAIQNMNRLQRMMDECMDGVTDGVMTEHFGKAIQQNNRHTQLKYMERYVKASEQEGRATEVVVGFYITDEDYPFVSVVYEFCPRRCPDVPKVVAAMQNFMAAHPDWRTFNLNTDAEWQGISCDRRLIDFLHHEDHINEIQKFFLEKLKELHEIKVKNPDLYWK</sequence>
<dbReference type="RefSeq" id="WP_148456455.1">
    <property type="nucleotide sequence ID" value="NZ_VSDO01000005.1"/>
</dbReference>
<dbReference type="InterPro" id="IPR029470">
    <property type="entry name" value="PDDEXK_4"/>
</dbReference>
<protein>
    <recommendedName>
        <fullName evidence="3">PD-(D/E)XK nuclease family protein</fullName>
    </recommendedName>
</protein>
<dbReference type="OrthoDB" id="479643at2"/>
<dbReference type="Proteomes" id="UP000325218">
    <property type="component" value="Unassembled WGS sequence"/>
</dbReference>
<dbReference type="AlphaFoldDB" id="A0A5D0CPI2"/>
<keyword evidence="2" id="KW-1185">Reference proteome</keyword>
<comment type="caution">
    <text evidence="1">The sequence shown here is derived from an EMBL/GenBank/DDBJ whole genome shotgun (WGS) entry which is preliminary data.</text>
</comment>
<accession>A0A5D0CPI2</accession>
<gene>
    <name evidence="1" type="ORF">FRY98_22790</name>
</gene>
<dbReference type="Pfam" id="PF14281">
    <property type="entry name" value="PDDEXK_4"/>
    <property type="match status" value="1"/>
</dbReference>
<evidence type="ECO:0000313" key="1">
    <source>
        <dbReference type="EMBL" id="TYA10627.1"/>
    </source>
</evidence>
<dbReference type="EMBL" id="VSDO01000005">
    <property type="protein sequence ID" value="TYA10627.1"/>
    <property type="molecule type" value="Genomic_DNA"/>
</dbReference>
<evidence type="ECO:0008006" key="3">
    <source>
        <dbReference type="Google" id="ProtNLM"/>
    </source>
</evidence>
<evidence type="ECO:0000313" key="2">
    <source>
        <dbReference type="Proteomes" id="UP000325218"/>
    </source>
</evidence>